<keyword evidence="1" id="KW-0472">Membrane</keyword>
<evidence type="ECO:0000256" key="1">
    <source>
        <dbReference type="SAM" id="Phobius"/>
    </source>
</evidence>
<reference evidence="2" key="1">
    <citation type="submission" date="2014-11" db="EMBL/GenBank/DDBJ databases">
        <authorList>
            <person name="Amaro Gonzalez C."/>
        </authorList>
    </citation>
    <scope>NUCLEOTIDE SEQUENCE</scope>
</reference>
<organism evidence="2">
    <name type="scientific">Anguilla anguilla</name>
    <name type="common">European freshwater eel</name>
    <name type="synonym">Muraena anguilla</name>
    <dbReference type="NCBI Taxonomy" id="7936"/>
    <lineage>
        <taxon>Eukaryota</taxon>
        <taxon>Metazoa</taxon>
        <taxon>Chordata</taxon>
        <taxon>Craniata</taxon>
        <taxon>Vertebrata</taxon>
        <taxon>Euteleostomi</taxon>
        <taxon>Actinopterygii</taxon>
        <taxon>Neopterygii</taxon>
        <taxon>Teleostei</taxon>
        <taxon>Anguilliformes</taxon>
        <taxon>Anguillidae</taxon>
        <taxon>Anguilla</taxon>
    </lineage>
</organism>
<name>A0A0E9XGF0_ANGAN</name>
<proteinExistence type="predicted"/>
<accession>A0A0E9XGF0</accession>
<keyword evidence="1" id="KW-1133">Transmembrane helix</keyword>
<dbReference type="AlphaFoldDB" id="A0A0E9XGF0"/>
<protein>
    <submittedName>
        <fullName evidence="2">Uncharacterized protein</fullName>
    </submittedName>
</protein>
<evidence type="ECO:0000313" key="2">
    <source>
        <dbReference type="EMBL" id="JAI00754.1"/>
    </source>
</evidence>
<feature type="transmembrane region" description="Helical" evidence="1">
    <location>
        <begin position="47"/>
        <end position="71"/>
    </location>
</feature>
<reference evidence="2" key="2">
    <citation type="journal article" date="2015" name="Fish Shellfish Immunol.">
        <title>Early steps in the European eel (Anguilla anguilla)-Vibrio vulnificus interaction in the gills: Role of the RtxA13 toxin.</title>
        <authorList>
            <person name="Callol A."/>
            <person name="Pajuelo D."/>
            <person name="Ebbesson L."/>
            <person name="Teles M."/>
            <person name="MacKenzie S."/>
            <person name="Amaro C."/>
        </authorList>
    </citation>
    <scope>NUCLEOTIDE SEQUENCE</scope>
</reference>
<dbReference type="EMBL" id="GBXM01007824">
    <property type="protein sequence ID" value="JAI00754.1"/>
    <property type="molecule type" value="Transcribed_RNA"/>
</dbReference>
<keyword evidence="1" id="KW-0812">Transmembrane</keyword>
<sequence length="77" mass="8854">MVVAPVSSEVRNQGLSGPLIKVLRKAFFFTGRCHYLKYFMSRYLRRFLSISACMLAVLLFNHLNISFYVIAGKDISF</sequence>